<sequence length="467" mass="51839">MPMFDCDSTAKLCYCTETSLTAMIDVCVASNCTYAEQLESQMFRTTACEITPYDQSSAINTLSWTAFSLATLCFLLRLSSCLIAREGLHRSDWTILPCYLCLVGATLCIHLSSNNGLGQDSWYFNVDQISDFLKTFYAFTLLEHTIILLTKISLIFTYLRILPRASLSTAYRSLCWTFALILVLTYLAVQLATILQCTPISSTWDFVRQNQNEAEEAEGKCMDITTLYRALSALNLVYDVVLLFLPIPPLLVAYNRFNTIQKSGVGGMYILGMGVIICSIGRLVPSTGAGETQPTLNLTRTLAQATIWTILQINLGFLVICIPGLNALANILLPQRRLGKSVSFLFDNDDDTSSAAGILPNNKEQNQRRNMGRPTTANTTSSSAYRDFQLQPPPPPRSRDKEEEEQMSSSPALHVGLAEDSVTLQHSIPAVGKPTRDRFVYKDGGGRMHEVEVVDRPEKTQDSDSDF</sequence>
<feature type="region of interest" description="Disordered" evidence="6">
    <location>
        <begin position="355"/>
        <end position="421"/>
    </location>
</feature>
<comment type="subcellular location">
    <subcellularLocation>
        <location evidence="1">Membrane</location>
        <topology evidence="1">Multi-pass membrane protein</topology>
    </subcellularLocation>
</comment>
<comment type="similarity">
    <text evidence="5">Belongs to the SAT4 family.</text>
</comment>
<dbReference type="InterPro" id="IPR052337">
    <property type="entry name" value="SAT4-like"/>
</dbReference>
<feature type="transmembrane region" description="Helical" evidence="7">
    <location>
        <begin position="305"/>
        <end position="333"/>
    </location>
</feature>
<evidence type="ECO:0000259" key="8">
    <source>
        <dbReference type="Pfam" id="PF20684"/>
    </source>
</evidence>
<organism evidence="9 10">
    <name type="scientific">Septoria linicola</name>
    <dbReference type="NCBI Taxonomy" id="215465"/>
    <lineage>
        <taxon>Eukaryota</taxon>
        <taxon>Fungi</taxon>
        <taxon>Dikarya</taxon>
        <taxon>Ascomycota</taxon>
        <taxon>Pezizomycotina</taxon>
        <taxon>Dothideomycetes</taxon>
        <taxon>Dothideomycetidae</taxon>
        <taxon>Mycosphaerellales</taxon>
        <taxon>Mycosphaerellaceae</taxon>
        <taxon>Septoria</taxon>
    </lineage>
</organism>
<feature type="transmembrane region" description="Helical" evidence="7">
    <location>
        <begin position="174"/>
        <end position="195"/>
    </location>
</feature>
<feature type="transmembrane region" description="Helical" evidence="7">
    <location>
        <begin position="96"/>
        <end position="116"/>
    </location>
</feature>
<feature type="transmembrane region" description="Helical" evidence="7">
    <location>
        <begin position="62"/>
        <end position="84"/>
    </location>
</feature>
<evidence type="ECO:0000256" key="3">
    <source>
        <dbReference type="ARBA" id="ARBA00022989"/>
    </source>
</evidence>
<protein>
    <recommendedName>
        <fullName evidence="8">Rhodopsin domain-containing protein</fullName>
    </recommendedName>
</protein>
<keyword evidence="2 7" id="KW-0812">Transmembrane</keyword>
<feature type="compositionally biased region" description="Polar residues" evidence="6">
    <location>
        <begin position="373"/>
        <end position="384"/>
    </location>
</feature>
<evidence type="ECO:0000313" key="9">
    <source>
        <dbReference type="EMBL" id="USW53884.1"/>
    </source>
</evidence>
<dbReference type="PANTHER" id="PTHR33048">
    <property type="entry name" value="PTH11-LIKE INTEGRAL MEMBRANE PROTEIN (AFU_ORTHOLOGUE AFUA_5G11245)"/>
    <property type="match status" value="1"/>
</dbReference>
<accession>A0A9Q9AR40</accession>
<feature type="transmembrane region" description="Helical" evidence="7">
    <location>
        <begin position="236"/>
        <end position="254"/>
    </location>
</feature>
<evidence type="ECO:0000256" key="4">
    <source>
        <dbReference type="ARBA" id="ARBA00023136"/>
    </source>
</evidence>
<gene>
    <name evidence="9" type="ORF">Slin15195_G072030</name>
</gene>
<name>A0A9Q9AR40_9PEZI</name>
<dbReference type="OrthoDB" id="3918601at2759"/>
<evidence type="ECO:0000256" key="6">
    <source>
        <dbReference type="SAM" id="MobiDB-lite"/>
    </source>
</evidence>
<keyword evidence="10" id="KW-1185">Reference proteome</keyword>
<feature type="transmembrane region" description="Helical" evidence="7">
    <location>
        <begin position="266"/>
        <end position="285"/>
    </location>
</feature>
<dbReference type="EMBL" id="CP099422">
    <property type="protein sequence ID" value="USW53884.1"/>
    <property type="molecule type" value="Genomic_DNA"/>
</dbReference>
<dbReference type="InterPro" id="IPR049326">
    <property type="entry name" value="Rhodopsin_dom_fungi"/>
</dbReference>
<proteinExistence type="inferred from homology"/>
<keyword evidence="3 7" id="KW-1133">Transmembrane helix</keyword>
<dbReference type="Proteomes" id="UP001056384">
    <property type="component" value="Chromosome 5"/>
</dbReference>
<evidence type="ECO:0000256" key="2">
    <source>
        <dbReference type="ARBA" id="ARBA00022692"/>
    </source>
</evidence>
<evidence type="ECO:0000313" key="10">
    <source>
        <dbReference type="Proteomes" id="UP001056384"/>
    </source>
</evidence>
<feature type="transmembrane region" description="Helical" evidence="7">
    <location>
        <begin position="136"/>
        <end position="162"/>
    </location>
</feature>
<keyword evidence="4 7" id="KW-0472">Membrane</keyword>
<dbReference type="AlphaFoldDB" id="A0A9Q9AR40"/>
<dbReference type="GO" id="GO:0016020">
    <property type="term" value="C:membrane"/>
    <property type="evidence" value="ECO:0007669"/>
    <property type="project" value="UniProtKB-SubCell"/>
</dbReference>
<dbReference type="PANTHER" id="PTHR33048:SF64">
    <property type="entry name" value="INTEGRAL MEMBRANE PROTEIN"/>
    <property type="match status" value="1"/>
</dbReference>
<evidence type="ECO:0000256" key="1">
    <source>
        <dbReference type="ARBA" id="ARBA00004141"/>
    </source>
</evidence>
<dbReference type="Pfam" id="PF20684">
    <property type="entry name" value="Fung_rhodopsin"/>
    <property type="match status" value="1"/>
</dbReference>
<feature type="domain" description="Rhodopsin" evidence="8">
    <location>
        <begin position="76"/>
        <end position="329"/>
    </location>
</feature>
<reference evidence="9" key="1">
    <citation type="submission" date="2022-06" db="EMBL/GenBank/DDBJ databases">
        <title>Complete genome sequences of two strains of the flax pathogen Septoria linicola.</title>
        <authorList>
            <person name="Lapalu N."/>
            <person name="Simon A."/>
            <person name="Demenou B."/>
            <person name="Paumier D."/>
            <person name="Guillot M.-P."/>
            <person name="Gout L."/>
            <person name="Valade R."/>
        </authorList>
    </citation>
    <scope>NUCLEOTIDE SEQUENCE</scope>
    <source>
        <strain evidence="9">SE15195</strain>
    </source>
</reference>
<evidence type="ECO:0000256" key="7">
    <source>
        <dbReference type="SAM" id="Phobius"/>
    </source>
</evidence>
<feature type="region of interest" description="Disordered" evidence="6">
    <location>
        <begin position="435"/>
        <end position="467"/>
    </location>
</feature>
<evidence type="ECO:0000256" key="5">
    <source>
        <dbReference type="ARBA" id="ARBA00038359"/>
    </source>
</evidence>